<keyword evidence="10" id="KW-0968">Cytoplasmic vesicle</keyword>
<comment type="similarity">
    <text evidence="3 15">Belongs to the ATPase alpha/beta chains family.</text>
</comment>
<dbReference type="Proteomes" id="UP000594220">
    <property type="component" value="Unplaced"/>
</dbReference>
<dbReference type="Ensembl" id="ENSCPRT00005004313.1">
    <property type="protein sequence ID" value="ENSCPRP00005003690.1"/>
    <property type="gene ID" value="ENSCPRG00005002451.1"/>
</dbReference>
<dbReference type="Pfam" id="PF22919">
    <property type="entry name" value="ATP-synt_VA_C"/>
    <property type="match status" value="1"/>
</dbReference>
<evidence type="ECO:0000256" key="7">
    <source>
        <dbReference type="ARBA" id="ARBA00022840"/>
    </source>
</evidence>
<evidence type="ECO:0000256" key="8">
    <source>
        <dbReference type="ARBA" id="ARBA00023018"/>
    </source>
</evidence>
<evidence type="ECO:0000313" key="20">
    <source>
        <dbReference type="Proteomes" id="UP000594220"/>
    </source>
</evidence>
<dbReference type="HAMAP" id="MF_00310">
    <property type="entry name" value="ATP_synth_B_arch"/>
    <property type="match status" value="1"/>
</dbReference>
<dbReference type="InterPro" id="IPR005723">
    <property type="entry name" value="ATPase_V1-cplx_bsu"/>
</dbReference>
<dbReference type="CDD" id="cd18112">
    <property type="entry name" value="ATP-synt_V_A-type_beta_C"/>
    <property type="match status" value="1"/>
</dbReference>
<keyword evidence="9 15" id="KW-0406">Ion transport</keyword>
<dbReference type="InterPro" id="IPR022879">
    <property type="entry name" value="V-ATPase_su_B/beta"/>
</dbReference>
<dbReference type="PROSITE" id="PS00152">
    <property type="entry name" value="ATPASE_ALPHA_BETA"/>
    <property type="match status" value="1"/>
</dbReference>
<name>A0A7M4E317_CROPO</name>
<dbReference type="GeneTree" id="ENSGT00940000155068"/>
<feature type="domain" description="ATPase F1/V1/A1 complex alpha/beta subunit N-terminal" evidence="17">
    <location>
        <begin position="23"/>
        <end position="74"/>
    </location>
</feature>
<dbReference type="GO" id="GO:0007035">
    <property type="term" value="P:vacuolar acidification"/>
    <property type="evidence" value="ECO:0007669"/>
    <property type="project" value="TreeGrafter"/>
</dbReference>
<evidence type="ECO:0000259" key="16">
    <source>
        <dbReference type="Pfam" id="PF00006"/>
    </source>
</evidence>
<dbReference type="NCBIfam" id="TIGR01040">
    <property type="entry name" value="V-ATPase_V1_B"/>
    <property type="match status" value="1"/>
</dbReference>
<dbReference type="GO" id="GO:0016324">
    <property type="term" value="C:apical plasma membrane"/>
    <property type="evidence" value="ECO:0007669"/>
    <property type="project" value="UniProtKB-SubCell"/>
</dbReference>
<dbReference type="GO" id="GO:0030665">
    <property type="term" value="C:clathrin-coated vesicle membrane"/>
    <property type="evidence" value="ECO:0007669"/>
    <property type="project" value="UniProtKB-SubCell"/>
</dbReference>
<dbReference type="InterPro" id="IPR000194">
    <property type="entry name" value="ATPase_F1/V1/A1_a/bsu_nucl-bd"/>
</dbReference>
<keyword evidence="4 15" id="KW-0813">Transport</keyword>
<sequence>TRSSWPKLKTLFTLSHFEYPLQFPRYAEIVHLTLPDGTKRSGQVLEVSGTKAVVQVFEGTSGIDAKKTSCEFTGDILRTPVSEDMLGRVFNGSGKPIDRGPMVLAEDYLDIMGQPINPQCRIYPEEMIQTGISAIDGMNSIARGQKIPIFSAAGLPHNEIAAQICRQAGLVKKSKDVMDYSEDNFAIVFAAMGVNMETARFFKSDFEENGSMDNVCLFLNLANDPTIERIITPRLALTTAEFLAYQCEKHVLVILTDMSSYAEALREVSAAREEVPGRRGFPGYMYTDLATIYERAGRVEGRNGSITQIPILTMPNDDITHPIPDLTGYITEGQIYVDRQLHNRQIYPPINVLPSLSRLMKSAIGEGMTRKDHADVSNQLYACYAIGKDVQAMKAVVGEEALTSDDLLYLEFLQKFEKNFIAQGPYENRTVYETLDIGWQLLRIFPKEMLKRIPQSTLAEFYPRDSTAKH</sequence>
<comment type="subcellular location">
    <subcellularLocation>
        <location evidence="1">Apical cell membrane</location>
    </subcellularLocation>
    <subcellularLocation>
        <location evidence="11">Cytoplasmic vesicle</location>
        <location evidence="11">Clathrin-coated vesicle membrane</location>
        <topology evidence="11">Peripheral membrane protein</topology>
    </subcellularLocation>
    <subcellularLocation>
        <location evidence="12">Cytoplasmic vesicle</location>
        <location evidence="12">Secretory vesicle</location>
        <location evidence="12">Synaptic vesicle membrane</location>
        <topology evidence="12">Peripheral membrane protein</topology>
    </subcellularLocation>
    <subcellularLocation>
        <location evidence="2">Melanosome</location>
    </subcellularLocation>
</comment>
<dbReference type="GO" id="GO:0042470">
    <property type="term" value="C:melanosome"/>
    <property type="evidence" value="ECO:0007669"/>
    <property type="project" value="UniProtKB-SubCell"/>
</dbReference>
<dbReference type="PIRSF" id="PIRSF039114">
    <property type="entry name" value="V-ATPsynth_beta/V-ATPase_B"/>
    <property type="match status" value="1"/>
</dbReference>
<evidence type="ECO:0000259" key="17">
    <source>
        <dbReference type="Pfam" id="PF02874"/>
    </source>
</evidence>
<evidence type="ECO:0000256" key="10">
    <source>
        <dbReference type="ARBA" id="ARBA00023329"/>
    </source>
</evidence>
<evidence type="ECO:0000256" key="5">
    <source>
        <dbReference type="ARBA" id="ARBA00022741"/>
    </source>
</evidence>
<comment type="subunit">
    <text evidence="14">V-ATPase is a heteromultimeric enzyme made up of two complexes: the ATP-hydrolytic V1 complex and the proton translocation V0 complex. The V1 complex consists of three catalytic AB heterodimers that form a heterohexamer, three peripheral stalks each consisting of EG heterodimers, one central rotor including subunits D and F, and the regulatory subunits C and H. The proton translocation complex V0 consists of the proton transport subunit a, a ring of proteolipid subunits c9c'', rotary subunit d, subunits e and f, and the accessory subunits ATP6AP1/Ac45 and ATP6AP2/PRR.</text>
</comment>
<evidence type="ECO:0000256" key="15">
    <source>
        <dbReference type="RuleBase" id="RU366021"/>
    </source>
</evidence>
<comment type="function">
    <text evidence="13">Non-catalytic subunit of the V1 complex of vacuolar(H+)-ATPase (V-ATPase), a multisubunit enzyme composed of a peripheral complex (V1) that hydrolyzes ATP and a membrane integral complex (V0) that translocates protons. V-ATPase is responsible for acidifying and maintaining the pH of intracellular compartments and in some cell types, is targeted to the plasma membrane, where it is responsible for acidifying the extracellular environment. In renal intercalated cells, can partially compensate the lack of ATP6V1B1 and mediate secretion of protons (H+) into the urine under base-line conditions but not in conditions of acid load.</text>
</comment>
<evidence type="ECO:0000256" key="3">
    <source>
        <dbReference type="ARBA" id="ARBA00008936"/>
    </source>
</evidence>
<accession>A0A7M4E317</accession>
<dbReference type="CDD" id="cd01135">
    <property type="entry name" value="V_A-ATPase_B"/>
    <property type="match status" value="1"/>
</dbReference>
<dbReference type="NCBIfam" id="NF003235">
    <property type="entry name" value="PRK04196.1"/>
    <property type="match status" value="1"/>
</dbReference>
<evidence type="ECO:0000256" key="12">
    <source>
        <dbReference type="ARBA" id="ARBA00037827"/>
    </source>
</evidence>
<dbReference type="GO" id="GO:0046961">
    <property type="term" value="F:proton-transporting ATPase activity, rotational mechanism"/>
    <property type="evidence" value="ECO:0007669"/>
    <property type="project" value="InterPro"/>
</dbReference>
<feature type="domain" description="ATPase F1/V1/A1 complex alpha/beta subunit nucleotide-binding" evidence="16">
    <location>
        <begin position="131"/>
        <end position="357"/>
    </location>
</feature>
<evidence type="ECO:0000256" key="6">
    <source>
        <dbReference type="ARBA" id="ARBA00022781"/>
    </source>
</evidence>
<keyword evidence="8" id="KW-0770">Synapse</keyword>
<evidence type="ECO:0000256" key="14">
    <source>
        <dbReference type="ARBA" id="ARBA00046696"/>
    </source>
</evidence>
<evidence type="ECO:0000259" key="18">
    <source>
        <dbReference type="Pfam" id="PF22919"/>
    </source>
</evidence>
<evidence type="ECO:0000256" key="9">
    <source>
        <dbReference type="ARBA" id="ARBA00023065"/>
    </source>
</evidence>
<protein>
    <recommendedName>
        <fullName evidence="15">Vacuolar proton pump subunit B</fullName>
        <shortName evidence="15">V-ATPase subunit B</shortName>
    </recommendedName>
    <alternativeName>
        <fullName evidence="15">Vacuolar proton pump subunit B</fullName>
    </alternativeName>
</protein>
<dbReference type="GO" id="GO:0005524">
    <property type="term" value="F:ATP binding"/>
    <property type="evidence" value="ECO:0007669"/>
    <property type="project" value="UniProtKB-KW"/>
</dbReference>
<dbReference type="GO" id="GO:0046034">
    <property type="term" value="P:ATP metabolic process"/>
    <property type="evidence" value="ECO:0007669"/>
    <property type="project" value="InterPro"/>
</dbReference>
<evidence type="ECO:0000256" key="1">
    <source>
        <dbReference type="ARBA" id="ARBA00004221"/>
    </source>
</evidence>
<dbReference type="PANTHER" id="PTHR43389">
    <property type="entry name" value="V-TYPE PROTON ATPASE SUBUNIT B"/>
    <property type="match status" value="1"/>
</dbReference>
<reference evidence="19" key="2">
    <citation type="submission" date="2025-09" db="UniProtKB">
        <authorList>
            <consortium name="Ensembl"/>
        </authorList>
    </citation>
    <scope>IDENTIFICATION</scope>
</reference>
<dbReference type="Gene3D" id="3.40.50.12240">
    <property type="match status" value="1"/>
</dbReference>
<dbReference type="InterPro" id="IPR020003">
    <property type="entry name" value="ATPase_a/bsu_AS"/>
</dbReference>
<dbReference type="InterPro" id="IPR055190">
    <property type="entry name" value="ATP-synt_VA_C"/>
</dbReference>
<dbReference type="InterPro" id="IPR004100">
    <property type="entry name" value="ATPase_F1/V1/A1_a/bsu_N"/>
</dbReference>
<dbReference type="FunFam" id="3.40.50.12240:FF:000001">
    <property type="entry name" value="V-type proton ATPase subunit B, brain"/>
    <property type="match status" value="1"/>
</dbReference>
<dbReference type="AlphaFoldDB" id="A0A7M4E317"/>
<keyword evidence="5" id="KW-0547">Nucleotide-binding</keyword>
<gene>
    <name evidence="19" type="primary">ATP6V1B2</name>
</gene>
<organism evidence="19 20">
    <name type="scientific">Crocodylus porosus</name>
    <name type="common">Saltwater crocodile</name>
    <name type="synonym">Estuarine crocodile</name>
    <dbReference type="NCBI Taxonomy" id="8502"/>
    <lineage>
        <taxon>Eukaryota</taxon>
        <taxon>Metazoa</taxon>
        <taxon>Chordata</taxon>
        <taxon>Craniata</taxon>
        <taxon>Vertebrata</taxon>
        <taxon>Euteleostomi</taxon>
        <taxon>Archelosauria</taxon>
        <taxon>Archosauria</taxon>
        <taxon>Crocodylia</taxon>
        <taxon>Longirostres</taxon>
        <taxon>Crocodylidae</taxon>
        <taxon>Crocodylus</taxon>
    </lineage>
</organism>
<evidence type="ECO:0000256" key="2">
    <source>
        <dbReference type="ARBA" id="ARBA00004223"/>
    </source>
</evidence>
<dbReference type="PANTHER" id="PTHR43389:SF5">
    <property type="entry name" value="V-TYPE PROTON ATPASE SUBUNIT B, BRAIN ISOFORM"/>
    <property type="match status" value="1"/>
</dbReference>
<dbReference type="InterPro" id="IPR027417">
    <property type="entry name" value="P-loop_NTPase"/>
</dbReference>
<evidence type="ECO:0000256" key="11">
    <source>
        <dbReference type="ARBA" id="ARBA00029434"/>
    </source>
</evidence>
<evidence type="ECO:0000256" key="4">
    <source>
        <dbReference type="ARBA" id="ARBA00022448"/>
    </source>
</evidence>
<dbReference type="CDD" id="cd18118">
    <property type="entry name" value="ATP-synt_V_A-type_beta_N"/>
    <property type="match status" value="1"/>
</dbReference>
<keyword evidence="20" id="KW-1185">Reference proteome</keyword>
<feature type="domain" description="ATP synthase A/B type C-terminal" evidence="18">
    <location>
        <begin position="363"/>
        <end position="462"/>
    </location>
</feature>
<dbReference type="GO" id="GO:0033180">
    <property type="term" value="C:proton-transporting V-type ATPase, V1 domain"/>
    <property type="evidence" value="ECO:0007669"/>
    <property type="project" value="InterPro"/>
</dbReference>
<keyword evidence="6 15" id="KW-0375">Hydrogen ion transport</keyword>
<dbReference type="SUPFAM" id="SSF52540">
    <property type="entry name" value="P-loop containing nucleoside triphosphate hydrolases"/>
    <property type="match status" value="1"/>
</dbReference>
<evidence type="ECO:0000256" key="13">
    <source>
        <dbReference type="ARBA" id="ARBA00045731"/>
    </source>
</evidence>
<proteinExistence type="inferred from homology"/>
<dbReference type="Pfam" id="PF00006">
    <property type="entry name" value="ATP-synt_ab"/>
    <property type="match status" value="1"/>
</dbReference>
<dbReference type="Pfam" id="PF02874">
    <property type="entry name" value="ATP-synt_ab_N"/>
    <property type="match status" value="1"/>
</dbReference>
<evidence type="ECO:0000313" key="19">
    <source>
        <dbReference type="Ensembl" id="ENSCPRP00005003690.1"/>
    </source>
</evidence>
<keyword evidence="7" id="KW-0067">ATP-binding</keyword>
<dbReference type="GO" id="GO:0030672">
    <property type="term" value="C:synaptic vesicle membrane"/>
    <property type="evidence" value="ECO:0007669"/>
    <property type="project" value="UniProtKB-SubCell"/>
</dbReference>
<reference evidence="19" key="1">
    <citation type="submission" date="2025-08" db="UniProtKB">
        <authorList>
            <consortium name="Ensembl"/>
        </authorList>
    </citation>
    <scope>IDENTIFICATION</scope>
</reference>